<reference evidence="2 3" key="1">
    <citation type="journal article" date="2012" name="PLoS Pathog.">
        <title>Diverse lifestyles and strategies of plant pathogenesis encoded in the genomes of eighteen Dothideomycetes fungi.</title>
        <authorList>
            <person name="Ohm R.A."/>
            <person name="Feau N."/>
            <person name="Henrissat B."/>
            <person name="Schoch C.L."/>
            <person name="Horwitz B.A."/>
            <person name="Barry K.W."/>
            <person name="Condon B.J."/>
            <person name="Copeland A.C."/>
            <person name="Dhillon B."/>
            <person name="Glaser F."/>
            <person name="Hesse C.N."/>
            <person name="Kosti I."/>
            <person name="LaButti K."/>
            <person name="Lindquist E.A."/>
            <person name="Lucas S."/>
            <person name="Salamov A.A."/>
            <person name="Bradshaw R.E."/>
            <person name="Ciuffetti L."/>
            <person name="Hamelin R.C."/>
            <person name="Kema G.H.J."/>
            <person name="Lawrence C."/>
            <person name="Scott J.A."/>
            <person name="Spatafora J.W."/>
            <person name="Turgeon B.G."/>
            <person name="de Wit P.J.G.M."/>
            <person name="Zhong S."/>
            <person name="Goodwin S.B."/>
            <person name="Grigoriev I.V."/>
        </authorList>
    </citation>
    <scope>NUCLEOTIDE SEQUENCE [LARGE SCALE GENOMIC DNA]</scope>
    <source>
        <strain evidence="3">ND90Pr / ATCC 201652</strain>
    </source>
</reference>
<dbReference type="EMBL" id="KB445640">
    <property type="protein sequence ID" value="EMD66081.1"/>
    <property type="molecule type" value="Genomic_DNA"/>
</dbReference>
<dbReference type="Proteomes" id="UP000016934">
    <property type="component" value="Unassembled WGS sequence"/>
</dbReference>
<feature type="compositionally biased region" description="Basic and acidic residues" evidence="1">
    <location>
        <begin position="63"/>
        <end position="72"/>
    </location>
</feature>
<dbReference type="RefSeq" id="XP_007697470.1">
    <property type="nucleotide sequence ID" value="XM_007699280.1"/>
</dbReference>
<feature type="compositionally biased region" description="Polar residues" evidence="1">
    <location>
        <begin position="1"/>
        <end position="33"/>
    </location>
</feature>
<evidence type="ECO:0000256" key="1">
    <source>
        <dbReference type="SAM" id="MobiDB-lite"/>
    </source>
</evidence>
<reference evidence="3" key="2">
    <citation type="journal article" date="2013" name="PLoS Genet.">
        <title>Comparative genome structure, secondary metabolite, and effector coding capacity across Cochliobolus pathogens.</title>
        <authorList>
            <person name="Condon B.J."/>
            <person name="Leng Y."/>
            <person name="Wu D."/>
            <person name="Bushley K.E."/>
            <person name="Ohm R.A."/>
            <person name="Otillar R."/>
            <person name="Martin J."/>
            <person name="Schackwitz W."/>
            <person name="Grimwood J."/>
            <person name="MohdZainudin N."/>
            <person name="Xue C."/>
            <person name="Wang R."/>
            <person name="Manning V.A."/>
            <person name="Dhillon B."/>
            <person name="Tu Z.J."/>
            <person name="Steffenson B.J."/>
            <person name="Salamov A."/>
            <person name="Sun H."/>
            <person name="Lowry S."/>
            <person name="LaButti K."/>
            <person name="Han J."/>
            <person name="Copeland A."/>
            <person name="Lindquist E."/>
            <person name="Barry K."/>
            <person name="Schmutz J."/>
            <person name="Baker S.E."/>
            <person name="Ciuffetti L.M."/>
            <person name="Grigoriev I.V."/>
            <person name="Zhong S."/>
            <person name="Turgeon B.G."/>
        </authorList>
    </citation>
    <scope>NUCLEOTIDE SEQUENCE [LARGE SCALE GENOMIC DNA]</scope>
    <source>
        <strain evidence="3">ND90Pr / ATCC 201652</strain>
    </source>
</reference>
<organism evidence="2 3">
    <name type="scientific">Cochliobolus sativus (strain ND90Pr / ATCC 201652)</name>
    <name type="common">Common root rot and spot blotch fungus</name>
    <name type="synonym">Bipolaris sorokiniana</name>
    <dbReference type="NCBI Taxonomy" id="665912"/>
    <lineage>
        <taxon>Eukaryota</taxon>
        <taxon>Fungi</taxon>
        <taxon>Dikarya</taxon>
        <taxon>Ascomycota</taxon>
        <taxon>Pezizomycotina</taxon>
        <taxon>Dothideomycetes</taxon>
        <taxon>Pleosporomycetidae</taxon>
        <taxon>Pleosporales</taxon>
        <taxon>Pleosporineae</taxon>
        <taxon>Pleosporaceae</taxon>
        <taxon>Bipolaris</taxon>
    </lineage>
</organism>
<keyword evidence="3" id="KW-1185">Reference proteome</keyword>
<dbReference type="GeneID" id="19137791"/>
<sequence length="72" mass="7694">MSNSQEPTQQNINPPAGQSATSQQPTPPNSRDQPPNRAPNLHPSYTTADLGLRSDSTQAHLTSSDKRVTNGV</sequence>
<protein>
    <submittedName>
        <fullName evidence="2">Uncharacterized protein</fullName>
    </submittedName>
</protein>
<dbReference type="HOGENOM" id="CLU_2722058_0_0_1"/>
<proteinExistence type="predicted"/>
<dbReference type="AlphaFoldDB" id="M2TA62"/>
<feature type="region of interest" description="Disordered" evidence="1">
    <location>
        <begin position="1"/>
        <end position="72"/>
    </location>
</feature>
<evidence type="ECO:0000313" key="2">
    <source>
        <dbReference type="EMBL" id="EMD66081.1"/>
    </source>
</evidence>
<name>M2TA62_COCSN</name>
<accession>M2TA62</accession>
<evidence type="ECO:0000313" key="3">
    <source>
        <dbReference type="Proteomes" id="UP000016934"/>
    </source>
</evidence>
<dbReference type="KEGG" id="bsc:COCSADRAFT_34672"/>
<gene>
    <name evidence="2" type="ORF">COCSADRAFT_34672</name>
</gene>